<evidence type="ECO:0000256" key="2">
    <source>
        <dbReference type="ARBA" id="ARBA00022603"/>
    </source>
</evidence>
<accession>A0A7D7LGH7</accession>
<evidence type="ECO:0000256" key="1">
    <source>
        <dbReference type="ARBA" id="ARBA00008361"/>
    </source>
</evidence>
<dbReference type="Gene3D" id="3.40.50.150">
    <property type="entry name" value="Vaccinia Virus protein VP39"/>
    <property type="match status" value="1"/>
</dbReference>
<dbReference type="GO" id="GO:0008757">
    <property type="term" value="F:S-adenosylmethionine-dependent methyltransferase activity"/>
    <property type="evidence" value="ECO:0007669"/>
    <property type="project" value="InterPro"/>
</dbReference>
<dbReference type="SUPFAM" id="SSF53335">
    <property type="entry name" value="S-adenosyl-L-methionine-dependent methyltransferases"/>
    <property type="match status" value="1"/>
</dbReference>
<keyword evidence="2 5" id="KW-0489">Methyltransferase</keyword>
<dbReference type="InterPro" id="IPR051052">
    <property type="entry name" value="Diverse_substrate_MTase"/>
</dbReference>
<dbReference type="AlphaFoldDB" id="A0A7D7LGH7"/>
<dbReference type="PANTHER" id="PTHR44942">
    <property type="entry name" value="METHYLTRANSF_11 DOMAIN-CONTAINING PROTEIN"/>
    <property type="match status" value="1"/>
</dbReference>
<organism evidence="5 6">
    <name type="scientific">Nostoc edaphicum CCNP1411</name>
    <dbReference type="NCBI Taxonomy" id="1472755"/>
    <lineage>
        <taxon>Bacteria</taxon>
        <taxon>Bacillati</taxon>
        <taxon>Cyanobacteriota</taxon>
        <taxon>Cyanophyceae</taxon>
        <taxon>Nostocales</taxon>
        <taxon>Nostocaceae</taxon>
        <taxon>Nostoc</taxon>
    </lineage>
</organism>
<gene>
    <name evidence="5" type="ORF">HUN01_21335</name>
</gene>
<dbReference type="KEGG" id="ned:HUN01_21335"/>
<evidence type="ECO:0000313" key="5">
    <source>
        <dbReference type="EMBL" id="QMS90009.1"/>
    </source>
</evidence>
<evidence type="ECO:0000259" key="4">
    <source>
        <dbReference type="Pfam" id="PF08241"/>
    </source>
</evidence>
<dbReference type="CDD" id="cd02440">
    <property type="entry name" value="AdoMet_MTases"/>
    <property type="match status" value="1"/>
</dbReference>
<evidence type="ECO:0000313" key="6">
    <source>
        <dbReference type="Proteomes" id="UP000514713"/>
    </source>
</evidence>
<keyword evidence="3 5" id="KW-0808">Transferase</keyword>
<protein>
    <submittedName>
        <fullName evidence="5">Class I SAM-dependent methyltransferase</fullName>
    </submittedName>
</protein>
<dbReference type="Proteomes" id="UP000514713">
    <property type="component" value="Chromosome"/>
</dbReference>
<dbReference type="EMBL" id="CP054698">
    <property type="protein sequence ID" value="QMS90009.1"/>
    <property type="molecule type" value="Genomic_DNA"/>
</dbReference>
<dbReference type="GO" id="GO:0032259">
    <property type="term" value="P:methylation"/>
    <property type="evidence" value="ECO:0007669"/>
    <property type="project" value="UniProtKB-KW"/>
</dbReference>
<dbReference type="Pfam" id="PF08241">
    <property type="entry name" value="Methyltransf_11"/>
    <property type="match status" value="1"/>
</dbReference>
<dbReference type="PANTHER" id="PTHR44942:SF4">
    <property type="entry name" value="METHYLTRANSFERASE TYPE 11 DOMAIN-CONTAINING PROTEIN"/>
    <property type="match status" value="1"/>
</dbReference>
<name>A0A7D7LGH7_9NOSO</name>
<reference evidence="6" key="1">
    <citation type="submission" date="2020-06" db="EMBL/GenBank/DDBJ databases">
        <title>Nostoc edaphicum CCNP1411 genome.</title>
        <authorList>
            <person name="Fidor A."/>
            <person name="Grabski M."/>
            <person name="Gawor J."/>
            <person name="Gromadka R."/>
            <person name="Wegrzyn G."/>
            <person name="Mazur-Marzec H."/>
        </authorList>
    </citation>
    <scope>NUCLEOTIDE SEQUENCE [LARGE SCALE GENOMIC DNA]</scope>
    <source>
        <strain evidence="6">CCNP1411</strain>
    </source>
</reference>
<dbReference type="InterPro" id="IPR013216">
    <property type="entry name" value="Methyltransf_11"/>
</dbReference>
<keyword evidence="6" id="KW-1185">Reference proteome</keyword>
<comment type="similarity">
    <text evidence="1">Belongs to the methyltransferase superfamily.</text>
</comment>
<evidence type="ECO:0000256" key="3">
    <source>
        <dbReference type="ARBA" id="ARBA00022679"/>
    </source>
</evidence>
<feature type="domain" description="Methyltransferase type 11" evidence="4">
    <location>
        <begin position="102"/>
        <end position="189"/>
    </location>
</feature>
<sequence>MFSNLSIIVCRCYYLERFNCYDIAFLNYSDVYNGLRLRTSTFTSKPVSQINPETTPLHTLNPLNRFSDRAEDYVKYRPSYPADAIDIILEGLGENSQLVAADIGAGTGIASRLLAERGVNVIAIEPNAAMREAAKPHPLIEFRDGTAEFTQLPDNSVDLVTCFQAFHWFNPEPTLLEFHRILKPSTRLAVVWNNRDQKDALTTEYSRIVREASNNHPAESRMQAIEPLLVTPHFINIQEYNFTYRQQLDLTGLIGRAMSVSYLPHEGSAYEQLIDRFQELYQRFSDESGFVYMVYRTSVHLGEVI</sequence>
<proteinExistence type="inferred from homology"/>
<dbReference type="InterPro" id="IPR029063">
    <property type="entry name" value="SAM-dependent_MTases_sf"/>
</dbReference>